<dbReference type="Proteomes" id="UP000316726">
    <property type="component" value="Chromosome 2"/>
</dbReference>
<organism evidence="13 14">
    <name type="scientific">Chloropicon primus</name>
    <dbReference type="NCBI Taxonomy" id="1764295"/>
    <lineage>
        <taxon>Eukaryota</taxon>
        <taxon>Viridiplantae</taxon>
        <taxon>Chlorophyta</taxon>
        <taxon>Chloropicophyceae</taxon>
        <taxon>Chloropicales</taxon>
        <taxon>Chloropicaceae</taxon>
        <taxon>Chloropicon</taxon>
    </lineage>
</organism>
<dbReference type="SUPFAM" id="SSF53244">
    <property type="entry name" value="MurD-like peptide ligases, peptide-binding domain"/>
    <property type="match status" value="1"/>
</dbReference>
<keyword evidence="6" id="KW-0547">Nucleotide-binding</keyword>
<dbReference type="InterPro" id="IPR050061">
    <property type="entry name" value="MurCDEF_pg_biosynth"/>
</dbReference>
<dbReference type="InterPro" id="IPR036615">
    <property type="entry name" value="Mur_ligase_C_dom_sf"/>
</dbReference>
<dbReference type="NCBIfam" id="TIGR01082">
    <property type="entry name" value="murC"/>
    <property type="match status" value="1"/>
</dbReference>
<evidence type="ECO:0000256" key="4">
    <source>
        <dbReference type="ARBA" id="ARBA00022490"/>
    </source>
</evidence>
<dbReference type="InterPro" id="IPR005758">
    <property type="entry name" value="UDP-N-AcMur_Ala_ligase_MurC"/>
</dbReference>
<keyword evidence="7" id="KW-0067">ATP-binding</keyword>
<comment type="catalytic activity">
    <reaction evidence="8">
        <text>UDP-N-acetyl-alpha-D-muramate + L-alanine + ATP = UDP-N-acetyl-alpha-D-muramoyl-L-alanine + ADP + phosphate + H(+)</text>
        <dbReference type="Rhea" id="RHEA:23372"/>
        <dbReference type="ChEBI" id="CHEBI:15378"/>
        <dbReference type="ChEBI" id="CHEBI:30616"/>
        <dbReference type="ChEBI" id="CHEBI:43474"/>
        <dbReference type="ChEBI" id="CHEBI:57972"/>
        <dbReference type="ChEBI" id="CHEBI:70757"/>
        <dbReference type="ChEBI" id="CHEBI:83898"/>
        <dbReference type="ChEBI" id="CHEBI:456216"/>
        <dbReference type="EC" id="6.3.2.8"/>
    </reaction>
</comment>
<dbReference type="AlphaFoldDB" id="A0A5B8MED3"/>
<dbReference type="EC" id="6.3.2.8" evidence="3"/>
<keyword evidence="14" id="KW-1185">Reference proteome</keyword>
<dbReference type="SUPFAM" id="SSF51984">
    <property type="entry name" value="MurCD N-terminal domain"/>
    <property type="match status" value="1"/>
</dbReference>
<protein>
    <recommendedName>
        <fullName evidence="3">UDP-N-acetylmuramate--L-alanine ligase</fullName>
        <ecNumber evidence="3">6.3.2.8</ecNumber>
    </recommendedName>
</protein>
<dbReference type="Gene3D" id="3.40.1190.10">
    <property type="entry name" value="Mur-like, catalytic domain"/>
    <property type="match status" value="1"/>
</dbReference>
<gene>
    <name evidence="13" type="ORF">A3770_02p10420</name>
</gene>
<dbReference type="PANTHER" id="PTHR43445:SF3">
    <property type="entry name" value="UDP-N-ACETYLMURAMATE--L-ALANINE LIGASE"/>
    <property type="match status" value="1"/>
</dbReference>
<evidence type="ECO:0000256" key="5">
    <source>
        <dbReference type="ARBA" id="ARBA00022598"/>
    </source>
</evidence>
<dbReference type="Pfam" id="PF08245">
    <property type="entry name" value="Mur_ligase_M"/>
    <property type="match status" value="1"/>
</dbReference>
<evidence type="ECO:0000256" key="1">
    <source>
        <dbReference type="ARBA" id="ARBA00004496"/>
    </source>
</evidence>
<dbReference type="PANTHER" id="PTHR43445">
    <property type="entry name" value="UDP-N-ACETYLMURAMATE--L-ALANINE LIGASE-RELATED"/>
    <property type="match status" value="1"/>
</dbReference>
<dbReference type="GO" id="GO:0005737">
    <property type="term" value="C:cytoplasm"/>
    <property type="evidence" value="ECO:0007669"/>
    <property type="project" value="UniProtKB-SubCell"/>
</dbReference>
<evidence type="ECO:0000259" key="10">
    <source>
        <dbReference type="Pfam" id="PF01225"/>
    </source>
</evidence>
<evidence type="ECO:0000256" key="3">
    <source>
        <dbReference type="ARBA" id="ARBA00012211"/>
    </source>
</evidence>
<evidence type="ECO:0000256" key="2">
    <source>
        <dbReference type="ARBA" id="ARBA00004752"/>
    </source>
</evidence>
<dbReference type="GO" id="GO:0005524">
    <property type="term" value="F:ATP binding"/>
    <property type="evidence" value="ECO:0007669"/>
    <property type="project" value="UniProtKB-KW"/>
</dbReference>
<feature type="compositionally biased region" description="Low complexity" evidence="9">
    <location>
        <begin position="326"/>
        <end position="338"/>
    </location>
</feature>
<feature type="domain" description="Mur ligase central" evidence="12">
    <location>
        <begin position="202"/>
        <end position="403"/>
    </location>
</feature>
<evidence type="ECO:0000259" key="12">
    <source>
        <dbReference type="Pfam" id="PF08245"/>
    </source>
</evidence>
<evidence type="ECO:0000256" key="8">
    <source>
        <dbReference type="ARBA" id="ARBA00047833"/>
    </source>
</evidence>
<dbReference type="Pfam" id="PF02875">
    <property type="entry name" value="Mur_ligase_C"/>
    <property type="match status" value="1"/>
</dbReference>
<feature type="domain" description="Mur ligase C-terminal" evidence="11">
    <location>
        <begin position="438"/>
        <end position="579"/>
    </location>
</feature>
<evidence type="ECO:0000256" key="9">
    <source>
        <dbReference type="SAM" id="MobiDB-lite"/>
    </source>
</evidence>
<evidence type="ECO:0000256" key="6">
    <source>
        <dbReference type="ARBA" id="ARBA00022741"/>
    </source>
</evidence>
<accession>A0A5B8MED3</accession>
<reference evidence="13 14" key="1">
    <citation type="submission" date="2018-07" db="EMBL/GenBank/DDBJ databases">
        <title>The complete nuclear genome of the prasinophyte Chloropicon primus (CCMP1205).</title>
        <authorList>
            <person name="Pombert J.-F."/>
            <person name="Otis C."/>
            <person name="Turmel M."/>
            <person name="Lemieux C."/>
        </authorList>
    </citation>
    <scope>NUCLEOTIDE SEQUENCE [LARGE SCALE GENOMIC DNA]</scope>
    <source>
        <strain evidence="13 14">CCMP1205</strain>
    </source>
</reference>
<dbReference type="InterPro" id="IPR004101">
    <property type="entry name" value="Mur_ligase_C"/>
</dbReference>
<proteinExistence type="inferred from homology"/>
<keyword evidence="4" id="KW-0963">Cytoplasm</keyword>
<dbReference type="InterPro" id="IPR000713">
    <property type="entry name" value="Mur_ligase_N"/>
</dbReference>
<comment type="subcellular location">
    <subcellularLocation>
        <location evidence="1">Cytoplasm</location>
    </subcellularLocation>
</comment>
<dbReference type="SUPFAM" id="SSF53623">
    <property type="entry name" value="MurD-like peptide ligases, catalytic domain"/>
    <property type="match status" value="1"/>
</dbReference>
<dbReference type="STRING" id="1764295.A0A5B8MED3"/>
<dbReference type="EMBL" id="CP031035">
    <property type="protein sequence ID" value="QDZ18524.1"/>
    <property type="molecule type" value="Genomic_DNA"/>
</dbReference>
<feature type="region of interest" description="Disordered" evidence="9">
    <location>
        <begin position="324"/>
        <end position="349"/>
    </location>
</feature>
<dbReference type="InterPro" id="IPR013221">
    <property type="entry name" value="Mur_ligase_cen"/>
</dbReference>
<feature type="domain" description="Mur ligase N-terminal catalytic" evidence="10">
    <location>
        <begin position="91"/>
        <end position="196"/>
    </location>
</feature>
<dbReference type="OrthoDB" id="2017219at2759"/>
<dbReference type="InterPro" id="IPR036565">
    <property type="entry name" value="Mur-like_cat_sf"/>
</dbReference>
<evidence type="ECO:0000256" key="7">
    <source>
        <dbReference type="ARBA" id="ARBA00022840"/>
    </source>
</evidence>
<evidence type="ECO:0000313" key="13">
    <source>
        <dbReference type="EMBL" id="QDZ18524.1"/>
    </source>
</evidence>
<comment type="pathway">
    <text evidence="2">Cell wall biogenesis; peptidoglycan biosynthesis.</text>
</comment>
<dbReference type="HAMAP" id="MF_00046">
    <property type="entry name" value="MurC"/>
    <property type="match status" value="1"/>
</dbReference>
<sequence length="592" mass="63324">MITQGRVAQRCAASPAVATTTAVRHTRERTGGAFPSHTREEAGVCRARASGNEGEKWDDYLTKEERLDGTTHFRFVGGLKSGRTAKSRRRVHFVGIGGSGLSNLAKLAMARGWLVTGSDIRESSKLEDLRGEGALVDVGHDEGNVLEREVAGVNCLPDAMVVSSAVSADNVEVRCALKYNIPLYKRGAWLGRVTSGYNLVSVAGTHGKTTTATMVALVLENLEREDGITAIVGGDVKSWNGGSMVGTSNLFVLEADEYDRAFLDLHSKYAIVTNVELDHLDIYESEDEVFAAFEEFLENVSEDGATVMCGDDPGCRILLEKRTEISSSSSSSSSSSPSGNGNGTIQTYGLQEGNDWRATDLKVEGGECSFRVEYKGKPLGTRLTIPVTGTHNVLNALGAIALAALVQGRGTSETSAEELERSVASSAEVLAEFQGVERRCQVIGEKEGSDGGKCVVVSDYAHHPTEVQATLEGVRGRYDGRKLVVVFEPHTLSRLAYFFGEFVEALAEGGENVVVSQVFEPIKTWISPKVKQAIAEDLAAEIGLNARYIHDAKEVVAEVVAEVGSTTGEDTVVLVLGAGQSHSIALDIFDAL</sequence>
<dbReference type="Pfam" id="PF01225">
    <property type="entry name" value="Mur_ligase"/>
    <property type="match status" value="1"/>
</dbReference>
<dbReference type="Gene3D" id="3.90.190.20">
    <property type="entry name" value="Mur ligase, C-terminal domain"/>
    <property type="match status" value="1"/>
</dbReference>
<evidence type="ECO:0000259" key="11">
    <source>
        <dbReference type="Pfam" id="PF02875"/>
    </source>
</evidence>
<dbReference type="UniPathway" id="UPA00219"/>
<feature type="region of interest" description="Disordered" evidence="9">
    <location>
        <begin position="19"/>
        <end position="41"/>
    </location>
</feature>
<dbReference type="Gene3D" id="3.40.50.720">
    <property type="entry name" value="NAD(P)-binding Rossmann-like Domain"/>
    <property type="match status" value="1"/>
</dbReference>
<evidence type="ECO:0000313" key="14">
    <source>
        <dbReference type="Proteomes" id="UP000316726"/>
    </source>
</evidence>
<name>A0A5B8MED3_9CHLO</name>
<dbReference type="GO" id="GO:0008763">
    <property type="term" value="F:UDP-N-acetylmuramate-L-alanine ligase activity"/>
    <property type="evidence" value="ECO:0007669"/>
    <property type="project" value="UniProtKB-EC"/>
</dbReference>
<keyword evidence="5 13" id="KW-0436">Ligase</keyword>